<organism evidence="1 3">
    <name type="scientific">Didymodactylos carnosus</name>
    <dbReference type="NCBI Taxonomy" id="1234261"/>
    <lineage>
        <taxon>Eukaryota</taxon>
        <taxon>Metazoa</taxon>
        <taxon>Spiralia</taxon>
        <taxon>Gnathifera</taxon>
        <taxon>Rotifera</taxon>
        <taxon>Eurotatoria</taxon>
        <taxon>Bdelloidea</taxon>
        <taxon>Philodinida</taxon>
        <taxon>Philodinidae</taxon>
        <taxon>Didymodactylos</taxon>
    </lineage>
</organism>
<dbReference type="Gene3D" id="1.25.40.10">
    <property type="entry name" value="Tetratricopeptide repeat domain"/>
    <property type="match status" value="1"/>
</dbReference>
<keyword evidence="3" id="KW-1185">Reference proteome</keyword>
<dbReference type="Proteomes" id="UP000681722">
    <property type="component" value="Unassembled WGS sequence"/>
</dbReference>
<dbReference type="Proteomes" id="UP000663829">
    <property type="component" value="Unassembled WGS sequence"/>
</dbReference>
<comment type="caution">
    <text evidence="1">The sequence shown here is derived from an EMBL/GenBank/DDBJ whole genome shotgun (WGS) entry which is preliminary data.</text>
</comment>
<dbReference type="EMBL" id="CAJOBC010132352">
    <property type="protein sequence ID" value="CAF4617350.1"/>
    <property type="molecule type" value="Genomic_DNA"/>
</dbReference>
<protein>
    <submittedName>
        <fullName evidence="1">Uncharacterized protein</fullName>
    </submittedName>
</protein>
<evidence type="ECO:0000313" key="1">
    <source>
        <dbReference type="EMBL" id="CAF1663513.1"/>
    </source>
</evidence>
<proteinExistence type="predicted"/>
<dbReference type="OrthoDB" id="9994557at2759"/>
<evidence type="ECO:0000313" key="2">
    <source>
        <dbReference type="EMBL" id="CAF4617350.1"/>
    </source>
</evidence>
<reference evidence="1" key="1">
    <citation type="submission" date="2021-02" db="EMBL/GenBank/DDBJ databases">
        <authorList>
            <person name="Nowell W R."/>
        </authorList>
    </citation>
    <scope>NUCLEOTIDE SEQUENCE</scope>
</reference>
<name>A0A816FMS2_9BILA</name>
<accession>A0A816FMS2</accession>
<evidence type="ECO:0000313" key="3">
    <source>
        <dbReference type="Proteomes" id="UP000663829"/>
    </source>
</evidence>
<dbReference type="AlphaFoldDB" id="A0A816FMS2"/>
<dbReference type="SUPFAM" id="SSF48452">
    <property type="entry name" value="TPR-like"/>
    <property type="match status" value="1"/>
</dbReference>
<feature type="non-terminal residue" evidence="1">
    <location>
        <position position="123"/>
    </location>
</feature>
<dbReference type="EMBL" id="CAJNOQ010057139">
    <property type="protein sequence ID" value="CAF1663513.1"/>
    <property type="molecule type" value="Genomic_DNA"/>
</dbReference>
<sequence length="123" mass="14708">MDGHINRLKNDFRSRLFFISQTHDSFMKIQDIDMIKRYYLILTNESFPLNGIPTSIIDIHVGYIWSNLGNYEEAIQFYQNILLNDNFIDVPKSIVFYIIIGYNYFHLSKYDEAFLYYGIAYSF</sequence>
<gene>
    <name evidence="1" type="ORF">GPM918_LOCUS46065</name>
    <name evidence="2" type="ORF">SRO942_LOCUS49416</name>
</gene>
<dbReference type="InterPro" id="IPR011990">
    <property type="entry name" value="TPR-like_helical_dom_sf"/>
</dbReference>